<evidence type="ECO:0000313" key="2">
    <source>
        <dbReference type="Proteomes" id="UP001066276"/>
    </source>
</evidence>
<gene>
    <name evidence="1" type="ORF">NDU88_000471</name>
</gene>
<proteinExistence type="predicted"/>
<sequence>MVQIRSFGMEANPIDLKSAERRRKSDRKAEVSKAGGPGSLRRLLYKGLQQDLGLPAVTLDIRMWKQWRLRALLKVPWSPGALDDGAQVLRGARILWGPQLRMSHSGSFVSEWGLNDGRELISRWCRVPMAPGCLRRGGGVPP</sequence>
<organism evidence="1 2">
    <name type="scientific">Pleurodeles waltl</name>
    <name type="common">Iberian ribbed newt</name>
    <dbReference type="NCBI Taxonomy" id="8319"/>
    <lineage>
        <taxon>Eukaryota</taxon>
        <taxon>Metazoa</taxon>
        <taxon>Chordata</taxon>
        <taxon>Craniata</taxon>
        <taxon>Vertebrata</taxon>
        <taxon>Euteleostomi</taxon>
        <taxon>Amphibia</taxon>
        <taxon>Batrachia</taxon>
        <taxon>Caudata</taxon>
        <taxon>Salamandroidea</taxon>
        <taxon>Salamandridae</taxon>
        <taxon>Pleurodelinae</taxon>
        <taxon>Pleurodeles</taxon>
    </lineage>
</organism>
<dbReference type="AlphaFoldDB" id="A0AAV7L6L1"/>
<keyword evidence="2" id="KW-1185">Reference proteome</keyword>
<dbReference type="Proteomes" id="UP001066276">
    <property type="component" value="Chromosome 11"/>
</dbReference>
<name>A0AAV7L6L1_PLEWA</name>
<dbReference type="EMBL" id="JANPWB010000015">
    <property type="protein sequence ID" value="KAJ1087291.1"/>
    <property type="molecule type" value="Genomic_DNA"/>
</dbReference>
<protein>
    <submittedName>
        <fullName evidence="1">Uncharacterized protein</fullName>
    </submittedName>
</protein>
<evidence type="ECO:0000313" key="1">
    <source>
        <dbReference type="EMBL" id="KAJ1087291.1"/>
    </source>
</evidence>
<reference evidence="1" key="1">
    <citation type="journal article" date="2022" name="bioRxiv">
        <title>Sequencing and chromosome-scale assembly of the giantPleurodeles waltlgenome.</title>
        <authorList>
            <person name="Brown T."/>
            <person name="Elewa A."/>
            <person name="Iarovenko S."/>
            <person name="Subramanian E."/>
            <person name="Araus A.J."/>
            <person name="Petzold A."/>
            <person name="Susuki M."/>
            <person name="Suzuki K.-i.T."/>
            <person name="Hayashi T."/>
            <person name="Toyoda A."/>
            <person name="Oliveira C."/>
            <person name="Osipova E."/>
            <person name="Leigh N.D."/>
            <person name="Simon A."/>
            <person name="Yun M.H."/>
        </authorList>
    </citation>
    <scope>NUCLEOTIDE SEQUENCE</scope>
    <source>
        <strain evidence="1">20211129_DDA</strain>
        <tissue evidence="1">Liver</tissue>
    </source>
</reference>
<comment type="caution">
    <text evidence="1">The sequence shown here is derived from an EMBL/GenBank/DDBJ whole genome shotgun (WGS) entry which is preliminary data.</text>
</comment>
<accession>A0AAV7L6L1</accession>